<organism evidence="2 3">
    <name type="scientific">Portunus trituberculatus</name>
    <name type="common">Swimming crab</name>
    <name type="synonym">Neptunus trituberculatus</name>
    <dbReference type="NCBI Taxonomy" id="210409"/>
    <lineage>
        <taxon>Eukaryota</taxon>
        <taxon>Metazoa</taxon>
        <taxon>Ecdysozoa</taxon>
        <taxon>Arthropoda</taxon>
        <taxon>Crustacea</taxon>
        <taxon>Multicrustacea</taxon>
        <taxon>Malacostraca</taxon>
        <taxon>Eumalacostraca</taxon>
        <taxon>Eucarida</taxon>
        <taxon>Decapoda</taxon>
        <taxon>Pleocyemata</taxon>
        <taxon>Brachyura</taxon>
        <taxon>Eubrachyura</taxon>
        <taxon>Portunoidea</taxon>
        <taxon>Portunidae</taxon>
        <taxon>Portuninae</taxon>
        <taxon>Portunus</taxon>
    </lineage>
</organism>
<evidence type="ECO:0000313" key="2">
    <source>
        <dbReference type="EMBL" id="MPC60162.1"/>
    </source>
</evidence>
<protein>
    <submittedName>
        <fullName evidence="2">Uncharacterized protein</fullName>
    </submittedName>
</protein>
<keyword evidence="3" id="KW-1185">Reference proteome</keyword>
<reference evidence="2 3" key="1">
    <citation type="submission" date="2019-05" db="EMBL/GenBank/DDBJ databases">
        <title>Another draft genome of Portunus trituberculatus and its Hox gene families provides insights of decapod evolution.</title>
        <authorList>
            <person name="Jeong J.-H."/>
            <person name="Song I."/>
            <person name="Kim S."/>
            <person name="Choi T."/>
            <person name="Kim D."/>
            <person name="Ryu S."/>
            <person name="Kim W."/>
        </authorList>
    </citation>
    <scope>NUCLEOTIDE SEQUENCE [LARGE SCALE GENOMIC DNA]</scope>
    <source>
        <tissue evidence="2">Muscle</tissue>
    </source>
</reference>
<dbReference type="AlphaFoldDB" id="A0A5B7GMM4"/>
<dbReference type="EMBL" id="VSRR010017244">
    <property type="protein sequence ID" value="MPC60162.1"/>
    <property type="molecule type" value="Genomic_DNA"/>
</dbReference>
<comment type="caution">
    <text evidence="2">The sequence shown here is derived from an EMBL/GenBank/DDBJ whole genome shotgun (WGS) entry which is preliminary data.</text>
</comment>
<feature type="region of interest" description="Disordered" evidence="1">
    <location>
        <begin position="57"/>
        <end position="76"/>
    </location>
</feature>
<evidence type="ECO:0000313" key="3">
    <source>
        <dbReference type="Proteomes" id="UP000324222"/>
    </source>
</evidence>
<accession>A0A5B7GMM4</accession>
<gene>
    <name evidence="2" type="ORF">E2C01_054200</name>
</gene>
<dbReference type="Proteomes" id="UP000324222">
    <property type="component" value="Unassembled WGS sequence"/>
</dbReference>
<name>A0A5B7GMM4_PORTR</name>
<sequence length="76" mass="8377">MRVSRCFTGPCWWRISSHLREELQTTNKICKNSLGRSLSSAILSGFQFIPPPAARRLLSAGPSPARHAAGSPQRQT</sequence>
<proteinExistence type="predicted"/>
<evidence type="ECO:0000256" key="1">
    <source>
        <dbReference type="SAM" id="MobiDB-lite"/>
    </source>
</evidence>